<evidence type="ECO:0000313" key="4">
    <source>
        <dbReference type="Proteomes" id="UP001165685"/>
    </source>
</evidence>
<dbReference type="CDD" id="cd00093">
    <property type="entry name" value="HTH_XRE"/>
    <property type="match status" value="1"/>
</dbReference>
<dbReference type="Gene3D" id="1.10.260.40">
    <property type="entry name" value="lambda repressor-like DNA-binding domains"/>
    <property type="match status" value="1"/>
</dbReference>
<dbReference type="InterPro" id="IPR043917">
    <property type="entry name" value="DUF5753"/>
</dbReference>
<evidence type="ECO:0000256" key="1">
    <source>
        <dbReference type="SAM" id="MobiDB-lite"/>
    </source>
</evidence>
<gene>
    <name evidence="3" type="ORF">O4U47_08995</name>
</gene>
<dbReference type="SUPFAM" id="SSF47413">
    <property type="entry name" value="lambda repressor-like DNA-binding domains"/>
    <property type="match status" value="1"/>
</dbReference>
<dbReference type="Pfam" id="PF19054">
    <property type="entry name" value="DUF5753"/>
    <property type="match status" value="1"/>
</dbReference>
<protein>
    <submittedName>
        <fullName evidence="3">Helix-turn-helix transcriptional regulator</fullName>
    </submittedName>
</protein>
<accession>A0ABT4TJ74</accession>
<feature type="domain" description="HTH cro/C1-type" evidence="2">
    <location>
        <begin position="15"/>
        <end position="55"/>
    </location>
</feature>
<dbReference type="SMART" id="SM00530">
    <property type="entry name" value="HTH_XRE"/>
    <property type="match status" value="1"/>
</dbReference>
<proteinExistence type="predicted"/>
<feature type="region of interest" description="Disordered" evidence="1">
    <location>
        <begin position="26"/>
        <end position="48"/>
    </location>
</feature>
<sequence>MNDYQTARHALGARLRELRSDAGMSGRSLADRLGWPPSKVSKLENGRQTASGDDLRAWAAACAAPGAAGELIAQRRAMETHYASWRRQLAAGTRARQRAFGQDETASARIRVFESACVPGLLQTPEYARHMLRRTVELHRAPGGDVEEGVRARIRRQEVLSEPHRRVEVLMWEPALRMLICPEEVMAGQLDRIAGMVGMRSVDIAVVPARARLRVVPSHGFWIFDDRMVVVETIGAELRLDDPEAVVPYRAVFEALSAAAVREAAAHRLLARIRGDLLRPDRP</sequence>
<dbReference type="Pfam" id="PF13560">
    <property type="entry name" value="HTH_31"/>
    <property type="match status" value="1"/>
</dbReference>
<evidence type="ECO:0000259" key="2">
    <source>
        <dbReference type="PROSITE" id="PS50943"/>
    </source>
</evidence>
<evidence type="ECO:0000313" key="3">
    <source>
        <dbReference type="EMBL" id="MDA2804646.1"/>
    </source>
</evidence>
<comment type="caution">
    <text evidence="3">The sequence shown here is derived from an EMBL/GenBank/DDBJ whole genome shotgun (WGS) entry which is preliminary data.</text>
</comment>
<organism evidence="3 4">
    <name type="scientific">Nocardiopsis suaedae</name>
    <dbReference type="NCBI Taxonomy" id="3018444"/>
    <lineage>
        <taxon>Bacteria</taxon>
        <taxon>Bacillati</taxon>
        <taxon>Actinomycetota</taxon>
        <taxon>Actinomycetes</taxon>
        <taxon>Streptosporangiales</taxon>
        <taxon>Nocardiopsidaceae</taxon>
        <taxon>Nocardiopsis</taxon>
    </lineage>
</organism>
<keyword evidence="4" id="KW-1185">Reference proteome</keyword>
<dbReference type="EMBL" id="JAQFWP010000012">
    <property type="protein sequence ID" value="MDA2804646.1"/>
    <property type="molecule type" value="Genomic_DNA"/>
</dbReference>
<reference evidence="3" key="1">
    <citation type="submission" date="2023-01" db="EMBL/GenBank/DDBJ databases">
        <title>Draft genome sequence of Nocardiopsis sp. LSu2-4 isolated from halophytes.</title>
        <authorList>
            <person name="Duangmal K."/>
            <person name="Chantavorakit T."/>
        </authorList>
    </citation>
    <scope>NUCLEOTIDE SEQUENCE</scope>
    <source>
        <strain evidence="3">LSu2-4</strain>
    </source>
</reference>
<name>A0ABT4TJ74_9ACTN</name>
<dbReference type="InterPro" id="IPR001387">
    <property type="entry name" value="Cro/C1-type_HTH"/>
</dbReference>
<dbReference type="InterPro" id="IPR010982">
    <property type="entry name" value="Lambda_DNA-bd_dom_sf"/>
</dbReference>
<dbReference type="PROSITE" id="PS50943">
    <property type="entry name" value="HTH_CROC1"/>
    <property type="match status" value="1"/>
</dbReference>
<dbReference type="Proteomes" id="UP001165685">
    <property type="component" value="Unassembled WGS sequence"/>
</dbReference>
<dbReference type="RefSeq" id="WP_270677207.1">
    <property type="nucleotide sequence ID" value="NZ_JAQFWP010000012.1"/>
</dbReference>